<comment type="caution">
    <text evidence="5">The sequence shown here is derived from an EMBL/GenBank/DDBJ whole genome shotgun (WGS) entry which is preliminary data.</text>
</comment>
<evidence type="ECO:0000256" key="3">
    <source>
        <dbReference type="SAM" id="MobiDB-lite"/>
    </source>
</evidence>
<evidence type="ECO:0000313" key="6">
    <source>
        <dbReference type="Proteomes" id="UP000261739"/>
    </source>
</evidence>
<reference evidence="5 6" key="1">
    <citation type="journal article" date="2018" name="Nat. Biotechnol.">
        <title>A standardized bacterial taxonomy based on genome phylogeny substantially revises the tree of life.</title>
        <authorList>
            <person name="Parks D.H."/>
            <person name="Chuvochina M."/>
            <person name="Waite D.W."/>
            <person name="Rinke C."/>
            <person name="Skarshewski A."/>
            <person name="Chaumeil P.A."/>
            <person name="Hugenholtz P."/>
        </authorList>
    </citation>
    <scope>NUCLEOTIDE SEQUENCE [LARGE SCALE GENOMIC DNA]</scope>
    <source>
        <strain evidence="5">UBA11247</strain>
    </source>
</reference>
<dbReference type="InterPro" id="IPR027383">
    <property type="entry name" value="Znf_put"/>
</dbReference>
<dbReference type="Pfam" id="PF13490">
    <property type="entry name" value="zf-HC2"/>
    <property type="match status" value="1"/>
</dbReference>
<feature type="compositionally biased region" description="Low complexity" evidence="3">
    <location>
        <begin position="113"/>
        <end position="122"/>
    </location>
</feature>
<sequence length="135" mass="14365">MAEKFRLTAVGHLTPEVTAALVDGELSRGAENRAKVHLVSCPECRAEVREQRQAAQRLRGAAETALGGIHAPGGLRARLAGIPETCADGGGDSPDPGDSDRVGVDGRRRPESVVARVGGAVRRTLRRSPRYHGRR</sequence>
<evidence type="ECO:0000259" key="4">
    <source>
        <dbReference type="Pfam" id="PF13490"/>
    </source>
</evidence>
<feature type="compositionally biased region" description="Basic and acidic residues" evidence="3">
    <location>
        <begin position="98"/>
        <end position="111"/>
    </location>
</feature>
<evidence type="ECO:0000256" key="1">
    <source>
        <dbReference type="ARBA" id="ARBA00023015"/>
    </source>
</evidence>
<protein>
    <submittedName>
        <fullName evidence="5">Anti-sigma factor</fullName>
    </submittedName>
</protein>
<name>A0A3D4SZR8_9CORY</name>
<proteinExistence type="predicted"/>
<feature type="compositionally biased region" description="Basic residues" evidence="3">
    <location>
        <begin position="123"/>
        <end position="135"/>
    </location>
</feature>
<keyword evidence="1" id="KW-0805">Transcription regulation</keyword>
<organism evidence="5 6">
    <name type="scientific">Corynebacterium nuruki</name>
    <dbReference type="NCBI Taxonomy" id="1032851"/>
    <lineage>
        <taxon>Bacteria</taxon>
        <taxon>Bacillati</taxon>
        <taxon>Actinomycetota</taxon>
        <taxon>Actinomycetes</taxon>
        <taxon>Mycobacteriales</taxon>
        <taxon>Corynebacteriaceae</taxon>
        <taxon>Corynebacterium</taxon>
    </lineage>
</organism>
<dbReference type="EMBL" id="DQID01000213">
    <property type="protein sequence ID" value="HCT14769.1"/>
    <property type="molecule type" value="Genomic_DNA"/>
</dbReference>
<dbReference type="Proteomes" id="UP000261739">
    <property type="component" value="Unassembled WGS sequence"/>
</dbReference>
<dbReference type="RefSeq" id="WP_010119295.1">
    <property type="nucleotide sequence ID" value="NZ_DAITTW010000097.1"/>
</dbReference>
<gene>
    <name evidence="5" type="ORF">DIW82_08280</name>
</gene>
<dbReference type="AlphaFoldDB" id="A0A3D4SZR8"/>
<dbReference type="STRING" id="863239.GCA_000213935_02255"/>
<dbReference type="InterPro" id="IPR041916">
    <property type="entry name" value="Anti_sigma_zinc_sf"/>
</dbReference>
<evidence type="ECO:0000313" key="5">
    <source>
        <dbReference type="EMBL" id="HCT14769.1"/>
    </source>
</evidence>
<feature type="domain" description="Putative zinc-finger" evidence="4">
    <location>
        <begin position="20"/>
        <end position="45"/>
    </location>
</feature>
<feature type="region of interest" description="Disordered" evidence="3">
    <location>
        <begin position="82"/>
        <end position="135"/>
    </location>
</feature>
<dbReference type="Gene3D" id="1.10.10.1320">
    <property type="entry name" value="Anti-sigma factor, zinc-finger domain"/>
    <property type="match status" value="1"/>
</dbReference>
<keyword evidence="2" id="KW-0804">Transcription</keyword>
<evidence type="ECO:0000256" key="2">
    <source>
        <dbReference type="ARBA" id="ARBA00023163"/>
    </source>
</evidence>
<accession>A0A3D4SZR8</accession>